<dbReference type="InterPro" id="IPR011545">
    <property type="entry name" value="DEAD/DEAH_box_helicase_dom"/>
</dbReference>
<dbReference type="AlphaFoldDB" id="A0AAV5X274"/>
<sequence>SADYAEERLSESYELPPKVQETAASVARIVASNGAILSGLMTGQRLPENCRKSPLEKWGEQEEQSRRPRRRRELRDDRANSPPRFPLLQLENQIVSTVARVDVVCLIAPTGCGKSVLAPYLADLIFDVISRSSSSSSSSSSRPAAKQLRKTMMCVPNGQHCGSTARNFDKFFGHTGMVADAFLNPYERTSRRGPIECDEATADMVLVSYNTAIRVLPTAQLGLLILDEIHEANDNVQVTVAMALKMLKGSPFSADDTSFRAKR</sequence>
<feature type="non-terminal residue" evidence="3">
    <location>
        <position position="263"/>
    </location>
</feature>
<evidence type="ECO:0000313" key="4">
    <source>
        <dbReference type="Proteomes" id="UP001432322"/>
    </source>
</evidence>
<dbReference type="GO" id="GO:0005524">
    <property type="term" value="F:ATP binding"/>
    <property type="evidence" value="ECO:0007669"/>
    <property type="project" value="InterPro"/>
</dbReference>
<dbReference type="InterPro" id="IPR027417">
    <property type="entry name" value="P-loop_NTPase"/>
</dbReference>
<evidence type="ECO:0000256" key="1">
    <source>
        <dbReference type="SAM" id="MobiDB-lite"/>
    </source>
</evidence>
<dbReference type="GO" id="GO:0003676">
    <property type="term" value="F:nucleic acid binding"/>
    <property type="evidence" value="ECO:0007669"/>
    <property type="project" value="InterPro"/>
</dbReference>
<organism evidence="3 4">
    <name type="scientific">Pristionchus fissidentatus</name>
    <dbReference type="NCBI Taxonomy" id="1538716"/>
    <lineage>
        <taxon>Eukaryota</taxon>
        <taxon>Metazoa</taxon>
        <taxon>Ecdysozoa</taxon>
        <taxon>Nematoda</taxon>
        <taxon>Chromadorea</taxon>
        <taxon>Rhabditida</taxon>
        <taxon>Rhabditina</taxon>
        <taxon>Diplogasteromorpha</taxon>
        <taxon>Diplogasteroidea</taxon>
        <taxon>Neodiplogasteridae</taxon>
        <taxon>Pristionchus</taxon>
    </lineage>
</organism>
<name>A0AAV5X274_9BILA</name>
<evidence type="ECO:0000313" key="3">
    <source>
        <dbReference type="EMBL" id="GMT37223.1"/>
    </source>
</evidence>
<dbReference type="EMBL" id="BTSY01000073">
    <property type="protein sequence ID" value="GMT37223.1"/>
    <property type="molecule type" value="Genomic_DNA"/>
</dbReference>
<protein>
    <recommendedName>
        <fullName evidence="2">DEAD/DEAH-box helicase domain-containing protein</fullName>
    </recommendedName>
</protein>
<feature type="domain" description="DEAD/DEAH-box helicase" evidence="2">
    <location>
        <begin position="97"/>
        <end position="248"/>
    </location>
</feature>
<dbReference type="Proteomes" id="UP001432322">
    <property type="component" value="Unassembled WGS sequence"/>
</dbReference>
<keyword evidence="4" id="KW-1185">Reference proteome</keyword>
<feature type="non-terminal residue" evidence="3">
    <location>
        <position position="1"/>
    </location>
</feature>
<feature type="region of interest" description="Disordered" evidence="1">
    <location>
        <begin position="47"/>
        <end position="83"/>
    </location>
</feature>
<dbReference type="Pfam" id="PF00270">
    <property type="entry name" value="DEAD"/>
    <property type="match status" value="1"/>
</dbReference>
<feature type="compositionally biased region" description="Basic and acidic residues" evidence="1">
    <location>
        <begin position="48"/>
        <end position="66"/>
    </location>
</feature>
<gene>
    <name evidence="3" type="ORF">PFISCL1PPCAC_28520</name>
</gene>
<dbReference type="SUPFAM" id="SSF52540">
    <property type="entry name" value="P-loop containing nucleoside triphosphate hydrolases"/>
    <property type="match status" value="1"/>
</dbReference>
<dbReference type="Gene3D" id="3.40.50.300">
    <property type="entry name" value="P-loop containing nucleotide triphosphate hydrolases"/>
    <property type="match status" value="1"/>
</dbReference>
<reference evidence="3" key="1">
    <citation type="submission" date="2023-10" db="EMBL/GenBank/DDBJ databases">
        <title>Genome assembly of Pristionchus species.</title>
        <authorList>
            <person name="Yoshida K."/>
            <person name="Sommer R.J."/>
        </authorList>
    </citation>
    <scope>NUCLEOTIDE SEQUENCE</scope>
    <source>
        <strain evidence="3">RS5133</strain>
    </source>
</reference>
<comment type="caution">
    <text evidence="3">The sequence shown here is derived from an EMBL/GenBank/DDBJ whole genome shotgun (WGS) entry which is preliminary data.</text>
</comment>
<proteinExistence type="predicted"/>
<accession>A0AAV5X274</accession>
<evidence type="ECO:0000259" key="2">
    <source>
        <dbReference type="Pfam" id="PF00270"/>
    </source>
</evidence>